<dbReference type="PRINTS" id="PR00449">
    <property type="entry name" value="RASTRNSFRMNG"/>
</dbReference>
<dbReference type="GO" id="GO:0005886">
    <property type="term" value="C:plasma membrane"/>
    <property type="evidence" value="ECO:0007669"/>
    <property type="project" value="UniProtKB-SubCell"/>
</dbReference>
<dbReference type="PROSITE" id="PS51421">
    <property type="entry name" value="RAS"/>
    <property type="match status" value="1"/>
</dbReference>
<dbReference type="GO" id="GO:0005525">
    <property type="term" value="F:GTP binding"/>
    <property type="evidence" value="ECO:0007669"/>
    <property type="project" value="UniProtKB-KW"/>
</dbReference>
<comment type="similarity">
    <text evidence="3">Belongs to the small GTPase superfamily. Rab family.</text>
</comment>
<evidence type="ECO:0000256" key="13">
    <source>
        <dbReference type="ARBA" id="ARBA00054463"/>
    </source>
</evidence>
<dbReference type="SMART" id="SM00176">
    <property type="entry name" value="RAN"/>
    <property type="match status" value="1"/>
</dbReference>
<dbReference type="InterPro" id="IPR030184">
    <property type="entry name" value="WAT1-related"/>
</dbReference>
<dbReference type="PROSITE" id="PS51420">
    <property type="entry name" value="RHO"/>
    <property type="match status" value="1"/>
</dbReference>
<comment type="similarity">
    <text evidence="4">Belongs to the drug/metabolite transporter (DMT) superfamily. Plant drug/metabolite exporter (P-DME) (TC 2.A.7.4) family.</text>
</comment>
<evidence type="ECO:0000256" key="14">
    <source>
        <dbReference type="ARBA" id="ARBA00063571"/>
    </source>
</evidence>
<keyword evidence="11" id="KW-0449">Lipoprotein</keyword>
<accession>A0A7J6FRW2</accession>
<dbReference type="NCBIfam" id="TIGR00231">
    <property type="entry name" value="small_GTP"/>
    <property type="match status" value="1"/>
</dbReference>
<evidence type="ECO:0000256" key="12">
    <source>
        <dbReference type="ARBA" id="ARBA00023289"/>
    </source>
</evidence>
<dbReference type="AlphaFoldDB" id="A0A7J6FRW2"/>
<evidence type="ECO:0000256" key="6">
    <source>
        <dbReference type="ARBA" id="ARBA00022692"/>
    </source>
</evidence>
<feature type="transmembrane region" description="Helical" evidence="15">
    <location>
        <begin position="363"/>
        <end position="386"/>
    </location>
</feature>
<comment type="subunit">
    <text evidence="14">Interacts with PI5K2.</text>
</comment>
<evidence type="ECO:0000313" key="17">
    <source>
        <dbReference type="EMBL" id="KAF4373474.1"/>
    </source>
</evidence>
<keyword evidence="8 15" id="KW-1133">Transmembrane helix</keyword>
<evidence type="ECO:0000256" key="7">
    <source>
        <dbReference type="ARBA" id="ARBA00022741"/>
    </source>
</evidence>
<keyword evidence="9" id="KW-0342">GTP-binding</keyword>
<dbReference type="EMBL" id="JAATIP010000099">
    <property type="protein sequence ID" value="KAF4373474.1"/>
    <property type="molecule type" value="Genomic_DNA"/>
</dbReference>
<comment type="function">
    <text evidence="13">Involved in membrane trafficking from the Golgi to the plasma membrane.</text>
</comment>
<feature type="domain" description="EamA" evidence="16">
    <location>
        <begin position="289"/>
        <end position="414"/>
    </location>
</feature>
<feature type="transmembrane region" description="Helical" evidence="15">
    <location>
        <begin position="398"/>
        <end position="416"/>
    </location>
</feature>
<evidence type="ECO:0000256" key="11">
    <source>
        <dbReference type="ARBA" id="ARBA00023288"/>
    </source>
</evidence>
<dbReference type="Proteomes" id="UP000525078">
    <property type="component" value="Unassembled WGS sequence"/>
</dbReference>
<keyword evidence="12" id="KW-0636">Prenylation</keyword>
<sequence length="628" mass="68770">INLCNYYFLINSIIILFIGFNFNSLAFFPHSIPQTIFQRPAGGGCRGGDGVVSLDLNPLFPHLSGVGKSCLLLRFSDGSFTTSFITTIGIDFKIRTIELDGKRIKLQIWDTAGQERFRTITTAYYRGAMGILLVYDVTDESSFNNIRNWIRNIEQHASDNVNKILVGNKADMDESKRAVPTSKGQALADEYGIKFFETSAKTNLNVEEVFFSIARDIKQRLADTDSRVEVCAIGMLFNFQMNIHRQSKLTNRTRQGVLPKPRQNHLVVGLKTAKQIAIQNGLGVKGMDVLSKAALNQGMSNYVLVVYRHAVATIIIAPFAIFLDKKVRPKMTLPIFIKLVALSLLEPVIDQNLYFMGMKYTTATFAAAMTNILPAITFVLACILGLEKLNIKSIRTQAKVVGTVATVAGAMVMTLMKGPILHLFWTKATTSGGHHGQGGGGISLANSIKGSLMITIGCFSWACFMVLQAITLKTYPAELSLTAWICLLGTLEGTAVALVMERGNSSGVVCSGLAYYIQGIIMKDRGPVFVTAFSPLCMVIVAILGAFILAEQMFLGRVIGAAIIIIGLYLVVWGKSKDYKSTTKETLIDDQKQISSEIICSGKDNSHNLQIITISKSEEGTEQTITTK</sequence>
<evidence type="ECO:0000256" key="9">
    <source>
        <dbReference type="ARBA" id="ARBA00023134"/>
    </source>
</evidence>
<dbReference type="Pfam" id="PF00892">
    <property type="entry name" value="EamA"/>
    <property type="match status" value="2"/>
</dbReference>
<keyword evidence="10 15" id="KW-0472">Membrane</keyword>
<protein>
    <recommendedName>
        <fullName evidence="16">EamA domain-containing protein</fullName>
    </recommendedName>
</protein>
<evidence type="ECO:0000256" key="15">
    <source>
        <dbReference type="SAM" id="Phobius"/>
    </source>
</evidence>
<evidence type="ECO:0000256" key="3">
    <source>
        <dbReference type="ARBA" id="ARBA00006270"/>
    </source>
</evidence>
<dbReference type="InterPro" id="IPR037185">
    <property type="entry name" value="EmrE-like"/>
</dbReference>
<dbReference type="Gene3D" id="3.40.50.300">
    <property type="entry name" value="P-loop containing nucleotide triphosphate hydrolases"/>
    <property type="match status" value="1"/>
</dbReference>
<evidence type="ECO:0000256" key="1">
    <source>
        <dbReference type="ARBA" id="ARBA00004141"/>
    </source>
</evidence>
<comment type="subcellular location">
    <subcellularLocation>
        <location evidence="2">Cell membrane</location>
        <topology evidence="2">Lipid-anchor</topology>
    </subcellularLocation>
    <subcellularLocation>
        <location evidence="1">Membrane</location>
        <topology evidence="1">Multi-pass membrane protein</topology>
    </subcellularLocation>
</comment>
<feature type="transmembrane region" description="Helical" evidence="15">
    <location>
        <begin position="335"/>
        <end position="357"/>
    </location>
</feature>
<dbReference type="InterPro" id="IPR027417">
    <property type="entry name" value="P-loop_NTPase"/>
</dbReference>
<feature type="domain" description="EamA" evidence="16">
    <location>
        <begin position="449"/>
        <end position="572"/>
    </location>
</feature>
<organism evidence="17 18">
    <name type="scientific">Cannabis sativa</name>
    <name type="common">Hemp</name>
    <name type="synonym">Marijuana</name>
    <dbReference type="NCBI Taxonomy" id="3483"/>
    <lineage>
        <taxon>Eukaryota</taxon>
        <taxon>Viridiplantae</taxon>
        <taxon>Streptophyta</taxon>
        <taxon>Embryophyta</taxon>
        <taxon>Tracheophyta</taxon>
        <taxon>Spermatophyta</taxon>
        <taxon>Magnoliopsida</taxon>
        <taxon>eudicotyledons</taxon>
        <taxon>Gunneridae</taxon>
        <taxon>Pentapetalae</taxon>
        <taxon>rosids</taxon>
        <taxon>fabids</taxon>
        <taxon>Rosales</taxon>
        <taxon>Cannabaceae</taxon>
        <taxon>Cannabis</taxon>
    </lineage>
</organism>
<feature type="transmembrane region" description="Helical" evidence="15">
    <location>
        <begin position="554"/>
        <end position="574"/>
    </location>
</feature>
<evidence type="ECO:0000256" key="8">
    <source>
        <dbReference type="ARBA" id="ARBA00022989"/>
    </source>
</evidence>
<evidence type="ECO:0000256" key="4">
    <source>
        <dbReference type="ARBA" id="ARBA00007635"/>
    </source>
</evidence>
<keyword evidence="7" id="KW-0547">Nucleotide-binding</keyword>
<dbReference type="SMART" id="SM00175">
    <property type="entry name" value="RAB"/>
    <property type="match status" value="1"/>
</dbReference>
<feature type="transmembrane region" description="Helical" evidence="15">
    <location>
        <begin position="528"/>
        <end position="548"/>
    </location>
</feature>
<evidence type="ECO:0000256" key="2">
    <source>
        <dbReference type="ARBA" id="ARBA00004193"/>
    </source>
</evidence>
<dbReference type="SUPFAM" id="SSF103481">
    <property type="entry name" value="Multidrug resistance efflux transporter EmrE"/>
    <property type="match status" value="2"/>
</dbReference>
<dbReference type="Pfam" id="PF00071">
    <property type="entry name" value="Ras"/>
    <property type="match status" value="1"/>
</dbReference>
<dbReference type="SMART" id="SM00177">
    <property type="entry name" value="ARF"/>
    <property type="match status" value="1"/>
</dbReference>
<reference evidence="17 18" key="1">
    <citation type="journal article" date="2020" name="bioRxiv">
        <title>Sequence and annotation of 42 cannabis genomes reveals extensive copy number variation in cannabinoid synthesis and pathogen resistance genes.</title>
        <authorList>
            <person name="Mckernan K.J."/>
            <person name="Helbert Y."/>
            <person name="Kane L.T."/>
            <person name="Ebling H."/>
            <person name="Zhang L."/>
            <person name="Liu B."/>
            <person name="Eaton Z."/>
            <person name="Mclaughlin S."/>
            <person name="Kingan S."/>
            <person name="Baybayan P."/>
            <person name="Concepcion G."/>
            <person name="Jordan M."/>
            <person name="Riva A."/>
            <person name="Barbazuk W."/>
            <person name="Harkins T."/>
        </authorList>
    </citation>
    <scope>NUCLEOTIDE SEQUENCE [LARGE SCALE GENOMIC DNA]</scope>
    <source>
        <strain evidence="18">cv. Jamaican Lion 4</strain>
        <tissue evidence="17">Leaf</tissue>
    </source>
</reference>
<dbReference type="InterPro" id="IPR001806">
    <property type="entry name" value="Small_GTPase"/>
</dbReference>
<evidence type="ECO:0000256" key="5">
    <source>
        <dbReference type="ARBA" id="ARBA00022475"/>
    </source>
</evidence>
<evidence type="ECO:0000256" key="10">
    <source>
        <dbReference type="ARBA" id="ARBA00023136"/>
    </source>
</evidence>
<dbReference type="InterPro" id="IPR000620">
    <property type="entry name" value="EamA_dom"/>
</dbReference>
<dbReference type="SMART" id="SM00174">
    <property type="entry name" value="RHO"/>
    <property type="match status" value="1"/>
</dbReference>
<dbReference type="CDD" id="cd01867">
    <property type="entry name" value="Rab8_Rab10_Rab13_like"/>
    <property type="match status" value="1"/>
</dbReference>
<gene>
    <name evidence="17" type="ORF">F8388_025168</name>
</gene>
<evidence type="ECO:0000259" key="16">
    <source>
        <dbReference type="Pfam" id="PF00892"/>
    </source>
</evidence>
<feature type="transmembrane region" description="Helical" evidence="15">
    <location>
        <begin position="7"/>
        <end position="28"/>
    </location>
</feature>
<proteinExistence type="inferred from homology"/>
<evidence type="ECO:0000313" key="18">
    <source>
        <dbReference type="Proteomes" id="UP000525078"/>
    </source>
</evidence>
<keyword evidence="5" id="KW-1003">Cell membrane</keyword>
<dbReference type="GO" id="GO:0022857">
    <property type="term" value="F:transmembrane transporter activity"/>
    <property type="evidence" value="ECO:0007669"/>
    <property type="project" value="InterPro"/>
</dbReference>
<dbReference type="SUPFAM" id="SSF52540">
    <property type="entry name" value="P-loop containing nucleoside triphosphate hydrolases"/>
    <property type="match status" value="1"/>
</dbReference>
<feature type="transmembrane region" description="Helical" evidence="15">
    <location>
        <begin position="452"/>
        <end position="472"/>
    </location>
</feature>
<dbReference type="PANTHER" id="PTHR31218">
    <property type="entry name" value="WAT1-RELATED PROTEIN"/>
    <property type="match status" value="1"/>
</dbReference>
<dbReference type="FunFam" id="3.40.50.300:FF:000308">
    <property type="entry name" value="ras-related protein RABE1c-like"/>
    <property type="match status" value="1"/>
</dbReference>
<dbReference type="SMART" id="SM00173">
    <property type="entry name" value="RAS"/>
    <property type="match status" value="1"/>
</dbReference>
<keyword evidence="6 15" id="KW-0812">Transmembrane</keyword>
<dbReference type="PROSITE" id="PS51419">
    <property type="entry name" value="RAB"/>
    <property type="match status" value="1"/>
</dbReference>
<dbReference type="InterPro" id="IPR005225">
    <property type="entry name" value="Small_GTP-bd"/>
</dbReference>
<feature type="transmembrane region" description="Helical" evidence="15">
    <location>
        <begin position="302"/>
        <end position="323"/>
    </location>
</feature>
<feature type="non-terminal residue" evidence="17">
    <location>
        <position position="1"/>
    </location>
</feature>
<dbReference type="GO" id="GO:0003924">
    <property type="term" value="F:GTPase activity"/>
    <property type="evidence" value="ECO:0007669"/>
    <property type="project" value="InterPro"/>
</dbReference>
<name>A0A7J6FRW2_CANSA</name>
<comment type="caution">
    <text evidence="17">The sequence shown here is derived from an EMBL/GenBank/DDBJ whole genome shotgun (WGS) entry which is preliminary data.</text>
</comment>